<feature type="signal peptide" evidence="2">
    <location>
        <begin position="1"/>
        <end position="23"/>
    </location>
</feature>
<feature type="region of interest" description="Disordered" evidence="1">
    <location>
        <begin position="33"/>
        <end position="54"/>
    </location>
</feature>
<reference evidence="3 4" key="1">
    <citation type="submission" date="2019-04" db="EMBL/GenBank/DDBJ databases">
        <title>Fungal friends and foes A comparative genomics study of 23 Aspergillus species from section Flavi.</title>
        <authorList>
            <consortium name="DOE Joint Genome Institute"/>
            <person name="Kjaerbolling I."/>
            <person name="Vesth T.C."/>
            <person name="Frisvad J.C."/>
            <person name="Nybo J.L."/>
            <person name="Theobald S."/>
            <person name="Kildgaard S."/>
            <person name="Petersen T.I."/>
            <person name="Kuo A."/>
            <person name="Sato A."/>
            <person name="Lyhne E.K."/>
            <person name="Kogle M.E."/>
            <person name="Wiebenga A."/>
            <person name="Kun R.S."/>
            <person name="Lubbers R.J."/>
            <person name="Makela M.R."/>
            <person name="Barry K."/>
            <person name="Chovatia M."/>
            <person name="Clum A."/>
            <person name="Daum C."/>
            <person name="Haridas S."/>
            <person name="He G."/>
            <person name="LaButti K."/>
            <person name="Lipzen A."/>
            <person name="Mondo S."/>
            <person name="Pangilinan J."/>
            <person name="Riley R."/>
            <person name="Salamov A."/>
            <person name="Simmons B.A."/>
            <person name="Magnuson J.K."/>
            <person name="Henrissat B."/>
            <person name="Mortensen U.H."/>
            <person name="Larsen T.O."/>
            <person name="De vries R.P."/>
            <person name="Grigoriev I.V."/>
            <person name="Machida M."/>
            <person name="Baker S.E."/>
            <person name="Andersen M.R."/>
        </authorList>
    </citation>
    <scope>NUCLEOTIDE SEQUENCE [LARGE SCALE GENOMIC DNA]</scope>
    <source>
        <strain evidence="3 4">CBS 126849</strain>
    </source>
</reference>
<protein>
    <submittedName>
        <fullName evidence="3">Uncharacterized protein</fullName>
    </submittedName>
</protein>
<keyword evidence="2" id="KW-0732">Signal</keyword>
<dbReference type="Proteomes" id="UP000326799">
    <property type="component" value="Unassembled WGS sequence"/>
</dbReference>
<feature type="chain" id="PRO_5025008521" evidence="2">
    <location>
        <begin position="24"/>
        <end position="115"/>
    </location>
</feature>
<gene>
    <name evidence="3" type="ORF">BDV33DRAFT_198657</name>
</gene>
<evidence type="ECO:0000256" key="1">
    <source>
        <dbReference type="SAM" id="MobiDB-lite"/>
    </source>
</evidence>
<sequence>MPSIKTTVALLAILSLYLKSVLAFSSQTFIHDSTTSNKVPTPTPTPTPTALLETTSPFDREDALQAEQRQVCPTNKTFYSQTYLALVLTIPALETMRWDLYPWALLLHPLPLVSL</sequence>
<evidence type="ECO:0000313" key="3">
    <source>
        <dbReference type="EMBL" id="KAB8225278.1"/>
    </source>
</evidence>
<proteinExistence type="predicted"/>
<evidence type="ECO:0000313" key="4">
    <source>
        <dbReference type="Proteomes" id="UP000326799"/>
    </source>
</evidence>
<keyword evidence="4" id="KW-1185">Reference proteome</keyword>
<accession>A0A5N6F5W3</accession>
<dbReference type="AlphaFoldDB" id="A0A5N6F5W3"/>
<dbReference type="EMBL" id="ML733395">
    <property type="protein sequence ID" value="KAB8225278.1"/>
    <property type="molecule type" value="Genomic_DNA"/>
</dbReference>
<organism evidence="3 4">
    <name type="scientific">Aspergillus novoparasiticus</name>
    <dbReference type="NCBI Taxonomy" id="986946"/>
    <lineage>
        <taxon>Eukaryota</taxon>
        <taxon>Fungi</taxon>
        <taxon>Dikarya</taxon>
        <taxon>Ascomycota</taxon>
        <taxon>Pezizomycotina</taxon>
        <taxon>Eurotiomycetes</taxon>
        <taxon>Eurotiomycetidae</taxon>
        <taxon>Eurotiales</taxon>
        <taxon>Aspergillaceae</taxon>
        <taxon>Aspergillus</taxon>
        <taxon>Aspergillus subgen. Circumdati</taxon>
    </lineage>
</organism>
<evidence type="ECO:0000256" key="2">
    <source>
        <dbReference type="SAM" id="SignalP"/>
    </source>
</evidence>
<name>A0A5N6F5W3_9EURO</name>